<accession>A0AB34G7L9</accession>
<evidence type="ECO:0000313" key="3">
    <source>
        <dbReference type="Proteomes" id="UP001159641"/>
    </source>
</evidence>
<name>A0AB34G7L9_ESCRO</name>
<proteinExistence type="predicted"/>
<organism evidence="2 3">
    <name type="scientific">Eschrichtius robustus</name>
    <name type="common">California gray whale</name>
    <name type="synonym">Eschrichtius gibbosus</name>
    <dbReference type="NCBI Taxonomy" id="9764"/>
    <lineage>
        <taxon>Eukaryota</taxon>
        <taxon>Metazoa</taxon>
        <taxon>Chordata</taxon>
        <taxon>Craniata</taxon>
        <taxon>Vertebrata</taxon>
        <taxon>Euteleostomi</taxon>
        <taxon>Mammalia</taxon>
        <taxon>Eutheria</taxon>
        <taxon>Laurasiatheria</taxon>
        <taxon>Artiodactyla</taxon>
        <taxon>Whippomorpha</taxon>
        <taxon>Cetacea</taxon>
        <taxon>Mysticeti</taxon>
        <taxon>Eschrichtiidae</taxon>
        <taxon>Eschrichtius</taxon>
    </lineage>
</organism>
<evidence type="ECO:0000256" key="1">
    <source>
        <dbReference type="SAM" id="MobiDB-lite"/>
    </source>
</evidence>
<comment type="caution">
    <text evidence="2">The sequence shown here is derived from an EMBL/GenBank/DDBJ whole genome shotgun (WGS) entry which is preliminary data.</text>
</comment>
<dbReference type="Proteomes" id="UP001159641">
    <property type="component" value="Unassembled WGS sequence"/>
</dbReference>
<reference evidence="2 3" key="1">
    <citation type="submission" date="2022-11" db="EMBL/GenBank/DDBJ databases">
        <title>Whole genome sequence of Eschrichtius robustus ER-17-0199.</title>
        <authorList>
            <person name="Bruniche-Olsen A."/>
            <person name="Black A.N."/>
            <person name="Fields C.J."/>
            <person name="Walden K."/>
            <person name="Dewoody J.A."/>
        </authorList>
    </citation>
    <scope>NUCLEOTIDE SEQUENCE [LARGE SCALE GENOMIC DNA]</scope>
    <source>
        <strain evidence="2">ER-17-0199</strain>
        <tissue evidence="2">Blubber</tissue>
    </source>
</reference>
<dbReference type="EMBL" id="JAIQCJ010002582">
    <property type="protein sequence ID" value="KAJ8775728.1"/>
    <property type="molecule type" value="Genomic_DNA"/>
</dbReference>
<gene>
    <name evidence="2" type="ORF">J1605_001251</name>
</gene>
<feature type="region of interest" description="Disordered" evidence="1">
    <location>
        <begin position="177"/>
        <end position="212"/>
    </location>
</feature>
<dbReference type="AlphaFoldDB" id="A0AB34G7L9"/>
<keyword evidence="3" id="KW-1185">Reference proteome</keyword>
<feature type="region of interest" description="Disordered" evidence="1">
    <location>
        <begin position="1"/>
        <end position="23"/>
    </location>
</feature>
<evidence type="ECO:0000313" key="2">
    <source>
        <dbReference type="EMBL" id="KAJ8775728.1"/>
    </source>
</evidence>
<protein>
    <submittedName>
        <fullName evidence="2">Uncharacterized protein</fullName>
    </submittedName>
</protein>
<sequence>MPAASPASLFATTSNTQPAFGDNPGILPRAVSIATGFGLATRMPSTGDSGSLFADTTPGPLFMGPAAPTAGGSLGVGVSAPGLTHSQASRPLNFGAGLSGAPSTASVPTSGQTTCHLPDHGKAAAVGGAGTTPAFGNIPDSTLNPNTWGPPGLNTGGTLMAGDNTIPTMGGPRVSTFRHCTQGPSGRRKSTFKSSITKEKKSVSRDMSVSTF</sequence>